<evidence type="ECO:0000313" key="1">
    <source>
        <dbReference type="EMBL" id="KAF5908689.1"/>
    </source>
</evidence>
<gene>
    <name evidence="1" type="primary">boa</name>
    <name evidence="1" type="ORF">DAT39_001712</name>
</gene>
<protein>
    <submittedName>
        <fullName evidence="1">Transcription factor BOA</fullName>
    </submittedName>
</protein>
<dbReference type="EMBL" id="QNUK01000012">
    <property type="protein sequence ID" value="KAF5908689.1"/>
    <property type="molecule type" value="Genomic_DNA"/>
</dbReference>
<name>A0A8J4UA67_CLAMG</name>
<proteinExistence type="predicted"/>
<keyword evidence="2" id="KW-1185">Reference proteome</keyword>
<feature type="non-terminal residue" evidence="1">
    <location>
        <position position="1"/>
    </location>
</feature>
<reference evidence="1" key="1">
    <citation type="submission" date="2020-07" db="EMBL/GenBank/DDBJ databases">
        <title>Clarias magur genome sequencing, assembly and annotation.</title>
        <authorList>
            <person name="Kushwaha B."/>
            <person name="Kumar R."/>
            <person name="Das P."/>
            <person name="Joshi C.G."/>
            <person name="Kumar D."/>
            <person name="Nagpure N.S."/>
            <person name="Pandey M."/>
            <person name="Agarwal S."/>
            <person name="Srivastava S."/>
            <person name="Singh M."/>
            <person name="Sahoo L."/>
            <person name="Jayasankar P."/>
            <person name="Meher P.K."/>
            <person name="Koringa P.G."/>
            <person name="Iquebal M.A."/>
            <person name="Das S.P."/>
            <person name="Bit A."/>
            <person name="Patnaik S."/>
            <person name="Patel N."/>
            <person name="Shah T.M."/>
            <person name="Hinsu A."/>
            <person name="Jena J.K."/>
        </authorList>
    </citation>
    <scope>NUCLEOTIDE SEQUENCE</scope>
    <source>
        <strain evidence="1">CIFAMagur01</strain>
        <tissue evidence="1">Testis</tissue>
    </source>
</reference>
<sequence>QDLRVDLGPERASRKSARRPLSLTRFQLHHRHQLLHVHMQSLASSSTSHLMESEELKRRTGNEAVTGMSGIVSLSFFPSSSSPAHQLGLIKPCP</sequence>
<comment type="caution">
    <text evidence="1">The sequence shown here is derived from an EMBL/GenBank/DDBJ whole genome shotgun (WGS) entry which is preliminary data.</text>
</comment>
<evidence type="ECO:0000313" key="2">
    <source>
        <dbReference type="Proteomes" id="UP000727407"/>
    </source>
</evidence>
<dbReference type="AlphaFoldDB" id="A0A8J4UA67"/>
<organism evidence="1 2">
    <name type="scientific">Clarias magur</name>
    <name type="common">Asian catfish</name>
    <name type="synonym">Macropteronotus magur</name>
    <dbReference type="NCBI Taxonomy" id="1594786"/>
    <lineage>
        <taxon>Eukaryota</taxon>
        <taxon>Metazoa</taxon>
        <taxon>Chordata</taxon>
        <taxon>Craniata</taxon>
        <taxon>Vertebrata</taxon>
        <taxon>Euteleostomi</taxon>
        <taxon>Actinopterygii</taxon>
        <taxon>Neopterygii</taxon>
        <taxon>Teleostei</taxon>
        <taxon>Ostariophysi</taxon>
        <taxon>Siluriformes</taxon>
        <taxon>Clariidae</taxon>
        <taxon>Clarias</taxon>
    </lineage>
</organism>
<dbReference type="Proteomes" id="UP000727407">
    <property type="component" value="Unassembled WGS sequence"/>
</dbReference>
<accession>A0A8J4UA67</accession>